<proteinExistence type="predicted"/>
<dbReference type="RefSeq" id="WP_212609388.1">
    <property type="nucleotide sequence ID" value="NZ_CP073910.1"/>
</dbReference>
<sequence>MTGFGIGLGSNVTARPETPLMLAARLMLRAIRAAGYEEGATIVPVPSGTHTRPGSDFVGGRIARVIEIRDPNFASAPLLHFARSVPRTAAGRRRTETALRVNLRASAMIPSKRRVILLDDVMTTGAHLRAAAGFLAERGIRVDDAFVVARQAVNCPENMFNVPVLDL</sequence>
<dbReference type="Proteomes" id="UP000681425">
    <property type="component" value="Chromosome"/>
</dbReference>
<gene>
    <name evidence="1" type="ORF">KFK14_23705</name>
</gene>
<name>A0A975K7G5_9SPHN</name>
<dbReference type="EMBL" id="CP073910">
    <property type="protein sequence ID" value="QUT05897.1"/>
    <property type="molecule type" value="Genomic_DNA"/>
</dbReference>
<reference evidence="1" key="1">
    <citation type="submission" date="2021-04" db="EMBL/GenBank/DDBJ databases">
        <title>Isolation of p-tert-butylphenol degrading bacteria Sphingobium phenoxybenzoativorans Tas13 from active sludge.</title>
        <authorList>
            <person name="Li Y."/>
        </authorList>
    </citation>
    <scope>NUCLEOTIDE SEQUENCE</scope>
    <source>
        <strain evidence="1">Tas13</strain>
    </source>
</reference>
<accession>A0A975K7G5</accession>
<dbReference type="SUPFAM" id="SSF53271">
    <property type="entry name" value="PRTase-like"/>
    <property type="match status" value="1"/>
</dbReference>
<evidence type="ECO:0000313" key="1">
    <source>
        <dbReference type="EMBL" id="QUT05897.1"/>
    </source>
</evidence>
<dbReference type="CDD" id="cd06223">
    <property type="entry name" value="PRTases_typeI"/>
    <property type="match status" value="1"/>
</dbReference>
<keyword evidence="2" id="KW-1185">Reference proteome</keyword>
<dbReference type="KEGG" id="spph:KFK14_23705"/>
<evidence type="ECO:0008006" key="3">
    <source>
        <dbReference type="Google" id="ProtNLM"/>
    </source>
</evidence>
<organism evidence="1 2">
    <name type="scientific">Sphingobium phenoxybenzoativorans</name>
    <dbReference type="NCBI Taxonomy" id="1592790"/>
    <lineage>
        <taxon>Bacteria</taxon>
        <taxon>Pseudomonadati</taxon>
        <taxon>Pseudomonadota</taxon>
        <taxon>Alphaproteobacteria</taxon>
        <taxon>Sphingomonadales</taxon>
        <taxon>Sphingomonadaceae</taxon>
        <taxon>Sphingobium</taxon>
    </lineage>
</organism>
<dbReference type="InterPro" id="IPR000836">
    <property type="entry name" value="PRTase_dom"/>
</dbReference>
<dbReference type="Gene3D" id="3.40.50.2020">
    <property type="match status" value="1"/>
</dbReference>
<dbReference type="InterPro" id="IPR029057">
    <property type="entry name" value="PRTase-like"/>
</dbReference>
<dbReference type="AlphaFoldDB" id="A0A975K7G5"/>
<protein>
    <recommendedName>
        <fullName evidence="3">Phosphoribosyltransferase domain-containing protein</fullName>
    </recommendedName>
</protein>
<evidence type="ECO:0000313" key="2">
    <source>
        <dbReference type="Proteomes" id="UP000681425"/>
    </source>
</evidence>